<evidence type="ECO:0000313" key="3">
    <source>
        <dbReference type="EMBL" id="MBE4908169.1"/>
    </source>
</evidence>
<feature type="compositionally biased region" description="Acidic residues" evidence="1">
    <location>
        <begin position="219"/>
        <end position="234"/>
    </location>
</feature>
<organism evidence="3 4">
    <name type="scientific">Litchfieldia luteola</name>
    <dbReference type="NCBI Taxonomy" id="682179"/>
    <lineage>
        <taxon>Bacteria</taxon>
        <taxon>Bacillati</taxon>
        <taxon>Bacillota</taxon>
        <taxon>Bacilli</taxon>
        <taxon>Bacillales</taxon>
        <taxon>Bacillaceae</taxon>
        <taxon>Litchfieldia</taxon>
    </lineage>
</organism>
<keyword evidence="4" id="KW-1185">Reference proteome</keyword>
<dbReference type="InterPro" id="IPR018392">
    <property type="entry name" value="LysM"/>
</dbReference>
<dbReference type="Gene3D" id="3.10.350.10">
    <property type="entry name" value="LysM domain"/>
    <property type="match status" value="1"/>
</dbReference>
<dbReference type="InterPro" id="IPR036779">
    <property type="entry name" value="LysM_dom_sf"/>
</dbReference>
<evidence type="ECO:0000259" key="2">
    <source>
        <dbReference type="PROSITE" id="PS51782"/>
    </source>
</evidence>
<dbReference type="Pfam" id="PF01476">
    <property type="entry name" value="LysM"/>
    <property type="match status" value="1"/>
</dbReference>
<evidence type="ECO:0000313" key="4">
    <source>
        <dbReference type="Proteomes" id="UP001516662"/>
    </source>
</evidence>
<protein>
    <submittedName>
        <fullName evidence="3">Stage VI sporulation protein D</fullName>
    </submittedName>
</protein>
<dbReference type="SUPFAM" id="SSF54106">
    <property type="entry name" value="LysM domain"/>
    <property type="match status" value="1"/>
</dbReference>
<comment type="caution">
    <text evidence="3">The sequence shown here is derived from an EMBL/GenBank/DDBJ whole genome shotgun (WGS) entry which is preliminary data.</text>
</comment>
<dbReference type="InterPro" id="IPR048862">
    <property type="entry name" value="SPOCS_spoVID_N"/>
</dbReference>
<sequence length="391" mass="44992">MASDNQSCLRFSVEESVWFQKGQEVSELVSITLDPDIVIQEHDQYVSIRGALQLSGEYRIDENRSEDEEPRDYTALRVVNEITTREDGVSELKHRFPVDVTIPKNRIQNLDDVYVAIDSFDYELPRYGCLQLVADLSISGIYGSQQSVPSLENEQEDRYDTKVVNNENENDNNLSSNEDEHSPFVASREWNEEKEDTTYARNEEQETEELEELSPVVSEQEDASENEEPEEESDLYTPFEIEGRKEAYHEDLDDANEVVEEAVEEVKQPVMQIGMKSRAEDNQNWAPQEREKEKVAANMKDAPTYDGEQEQQPAGKRSENALYLTKIFARDDDEDFTKMKICIAQQGDTLDIIAERYEVNVQHLLRANDIDLNHDVSEGQLLYIPVTVSKK</sequence>
<dbReference type="NCBIfam" id="TIGR02907">
    <property type="entry name" value="spore_VI_D"/>
    <property type="match status" value="1"/>
</dbReference>
<dbReference type="EMBL" id="JADCLJ010000019">
    <property type="protein sequence ID" value="MBE4908169.1"/>
    <property type="molecule type" value="Genomic_DNA"/>
</dbReference>
<evidence type="ECO:0000256" key="1">
    <source>
        <dbReference type="SAM" id="MobiDB-lite"/>
    </source>
</evidence>
<dbReference type="RefSeq" id="WP_193535645.1">
    <property type="nucleotide sequence ID" value="NZ_JADCLJ010000019.1"/>
</dbReference>
<feature type="domain" description="LysM" evidence="2">
    <location>
        <begin position="340"/>
        <end position="384"/>
    </location>
</feature>
<proteinExistence type="predicted"/>
<name>A0ABR9QI67_9BACI</name>
<dbReference type="CDD" id="cd00118">
    <property type="entry name" value="LysM"/>
    <property type="match status" value="1"/>
</dbReference>
<accession>A0ABR9QI67</accession>
<reference evidence="3 4" key="1">
    <citation type="submission" date="2020-10" db="EMBL/GenBank/DDBJ databases">
        <title>Bacillus sp. HD4P25, an endophyte from a halophyte.</title>
        <authorList>
            <person name="Sun J.-Q."/>
        </authorList>
    </citation>
    <scope>NUCLEOTIDE SEQUENCE [LARGE SCALE GENOMIC DNA]</scope>
    <source>
        <strain evidence="3 4">YIM 93174</strain>
    </source>
</reference>
<dbReference type="Pfam" id="PF20918">
    <property type="entry name" value="SPOCS_spoVID-N"/>
    <property type="match status" value="1"/>
</dbReference>
<feature type="region of interest" description="Disordered" evidence="1">
    <location>
        <begin position="163"/>
        <end position="238"/>
    </location>
</feature>
<gene>
    <name evidence="3" type="primary">spoVID</name>
    <name evidence="3" type="ORF">IMZ08_08890</name>
</gene>
<dbReference type="PROSITE" id="PS51782">
    <property type="entry name" value="LYSM"/>
    <property type="match status" value="1"/>
</dbReference>
<dbReference type="InterPro" id="IPR014256">
    <property type="entry name" value="Spore_VI_D"/>
</dbReference>
<dbReference type="Proteomes" id="UP001516662">
    <property type="component" value="Unassembled WGS sequence"/>
</dbReference>
<feature type="compositionally biased region" description="Low complexity" evidence="1">
    <location>
        <begin position="165"/>
        <end position="176"/>
    </location>
</feature>